<sequence>MKHLLVLALIILITACSSSKKATSNTSDSVAPTTPQPTKSVANKTKAPNKTQREKTLEEPQALVEKNNPNNASSSETLNYEIWTNLLEKHVSDQGHVNYHAFMNDKKAVSHCISFLEENLPSNTWSKNETLAYWINAYNIMTIDLILRHYPVKSIKDIKKPWDQRYWKLGEKWYNLNDIEHQILRKMDEPRIHFAIVCASISCPKLLNKAFTSQNLDQGLTKATKDFVNDTSKNFISENNLELSKIFQWFAKDFKLNGSIINFLNQYSSITISEKAQKTYKVYNWDLNN</sequence>
<proteinExistence type="predicted"/>
<dbReference type="PROSITE" id="PS51257">
    <property type="entry name" value="PROKAR_LIPOPROTEIN"/>
    <property type="match status" value="1"/>
</dbReference>
<dbReference type="RefSeq" id="WP_189360325.1">
    <property type="nucleotide sequence ID" value="NZ_BMWZ01000003.1"/>
</dbReference>
<accession>A0A918R194</accession>
<evidence type="ECO:0000313" key="5">
    <source>
        <dbReference type="Proteomes" id="UP000636004"/>
    </source>
</evidence>
<keyword evidence="2" id="KW-0732">Signal</keyword>
<reference evidence="4" key="1">
    <citation type="journal article" date="2014" name="Int. J. Syst. Evol. Microbiol.">
        <title>Complete genome sequence of Corynebacterium casei LMG S-19264T (=DSM 44701T), isolated from a smear-ripened cheese.</title>
        <authorList>
            <consortium name="US DOE Joint Genome Institute (JGI-PGF)"/>
            <person name="Walter F."/>
            <person name="Albersmeier A."/>
            <person name="Kalinowski J."/>
            <person name="Ruckert C."/>
        </authorList>
    </citation>
    <scope>NUCLEOTIDE SEQUENCE</scope>
    <source>
        <strain evidence="4">KCTC 12710</strain>
    </source>
</reference>
<evidence type="ECO:0000313" key="4">
    <source>
        <dbReference type="EMBL" id="GGZ79751.1"/>
    </source>
</evidence>
<evidence type="ECO:0000259" key="3">
    <source>
        <dbReference type="Pfam" id="PF04784"/>
    </source>
</evidence>
<gene>
    <name evidence="4" type="ORF">GCM10007028_16670</name>
</gene>
<dbReference type="EMBL" id="BMWZ01000003">
    <property type="protein sequence ID" value="GGZ79751.1"/>
    <property type="molecule type" value="Genomic_DNA"/>
</dbReference>
<feature type="region of interest" description="Disordered" evidence="1">
    <location>
        <begin position="21"/>
        <end position="74"/>
    </location>
</feature>
<dbReference type="AlphaFoldDB" id="A0A918R194"/>
<name>A0A918R194_9FLAO</name>
<dbReference type="InterPro" id="IPR006869">
    <property type="entry name" value="DUF547"/>
</dbReference>
<evidence type="ECO:0000256" key="2">
    <source>
        <dbReference type="SAM" id="SignalP"/>
    </source>
</evidence>
<dbReference type="PANTHER" id="PTHR46361:SF3">
    <property type="entry name" value="ELECTRON CARRIER_ PROTEIN DISULFIDE OXIDOREDUCTASE"/>
    <property type="match status" value="1"/>
</dbReference>
<dbReference type="PANTHER" id="PTHR46361">
    <property type="entry name" value="ELECTRON CARRIER/ PROTEIN DISULFIDE OXIDOREDUCTASE"/>
    <property type="match status" value="1"/>
</dbReference>
<evidence type="ECO:0000256" key="1">
    <source>
        <dbReference type="SAM" id="MobiDB-lite"/>
    </source>
</evidence>
<reference evidence="4" key="2">
    <citation type="submission" date="2020-09" db="EMBL/GenBank/DDBJ databases">
        <authorList>
            <person name="Sun Q."/>
            <person name="Kim S."/>
        </authorList>
    </citation>
    <scope>NUCLEOTIDE SEQUENCE</scope>
    <source>
        <strain evidence="4">KCTC 12710</strain>
    </source>
</reference>
<keyword evidence="5" id="KW-1185">Reference proteome</keyword>
<organism evidence="4 5">
    <name type="scientific">Algibacter mikhailovii</name>
    <dbReference type="NCBI Taxonomy" id="425498"/>
    <lineage>
        <taxon>Bacteria</taxon>
        <taxon>Pseudomonadati</taxon>
        <taxon>Bacteroidota</taxon>
        <taxon>Flavobacteriia</taxon>
        <taxon>Flavobacteriales</taxon>
        <taxon>Flavobacteriaceae</taxon>
        <taxon>Algibacter</taxon>
    </lineage>
</organism>
<feature type="compositionally biased region" description="Polar residues" evidence="1">
    <location>
        <begin position="21"/>
        <end position="50"/>
    </location>
</feature>
<feature type="domain" description="DUF547" evidence="3">
    <location>
        <begin position="124"/>
        <end position="228"/>
    </location>
</feature>
<dbReference type="Proteomes" id="UP000636004">
    <property type="component" value="Unassembled WGS sequence"/>
</dbReference>
<feature type="signal peptide" evidence="2">
    <location>
        <begin position="1"/>
        <end position="22"/>
    </location>
</feature>
<comment type="caution">
    <text evidence="4">The sequence shown here is derived from an EMBL/GenBank/DDBJ whole genome shotgun (WGS) entry which is preliminary data.</text>
</comment>
<dbReference type="Pfam" id="PF04784">
    <property type="entry name" value="DUF547"/>
    <property type="match status" value="1"/>
</dbReference>
<protein>
    <submittedName>
        <fullName evidence="4">DUF547 domain-containing protein</fullName>
    </submittedName>
</protein>
<feature type="chain" id="PRO_5037732415" evidence="2">
    <location>
        <begin position="23"/>
        <end position="289"/>
    </location>
</feature>